<dbReference type="eggNOG" id="KOG1192">
    <property type="taxonomic scope" value="Eukaryota"/>
</dbReference>
<dbReference type="Gene3D" id="3.40.50.2000">
    <property type="entry name" value="Glycogen Phosphorylase B"/>
    <property type="match status" value="2"/>
</dbReference>
<dbReference type="InterPro" id="IPR035595">
    <property type="entry name" value="UDP_glycos_trans_CS"/>
</dbReference>
<dbReference type="EC" id="2.4.1.-" evidence="5"/>
<dbReference type="PANTHER" id="PTHR11926:SF1392">
    <property type="entry name" value="GLYCOSYLTRANSFERASE"/>
    <property type="match status" value="1"/>
</dbReference>
<dbReference type="Gramene" id="KCW86038">
    <property type="protein sequence ID" value="KCW86038"/>
    <property type="gene ID" value="EUGRSUZ_B02744"/>
</dbReference>
<dbReference type="GO" id="GO:0080043">
    <property type="term" value="F:quercetin 3-O-glucosyltransferase activity"/>
    <property type="evidence" value="ECO:0000318"/>
    <property type="project" value="GO_Central"/>
</dbReference>
<dbReference type="GO" id="GO:0080044">
    <property type="term" value="F:quercetin 7-O-glucosyltransferase activity"/>
    <property type="evidence" value="ECO:0000318"/>
    <property type="project" value="GO_Central"/>
</dbReference>
<dbReference type="EMBL" id="KK198754">
    <property type="protein sequence ID" value="KCW86038.1"/>
    <property type="molecule type" value="Genomic_DNA"/>
</dbReference>
<name>A0A059D5P1_EUCGR</name>
<evidence type="ECO:0000256" key="5">
    <source>
        <dbReference type="RuleBase" id="RU362057"/>
    </source>
</evidence>
<dbReference type="Pfam" id="PF00201">
    <property type="entry name" value="UDPGT"/>
    <property type="match status" value="1"/>
</dbReference>
<accession>A0A059D5P1</accession>
<organism evidence="6">
    <name type="scientific">Eucalyptus grandis</name>
    <name type="common">Flooded gum</name>
    <dbReference type="NCBI Taxonomy" id="71139"/>
    <lineage>
        <taxon>Eukaryota</taxon>
        <taxon>Viridiplantae</taxon>
        <taxon>Streptophyta</taxon>
        <taxon>Embryophyta</taxon>
        <taxon>Tracheophyta</taxon>
        <taxon>Spermatophyta</taxon>
        <taxon>Magnoliopsida</taxon>
        <taxon>eudicotyledons</taxon>
        <taxon>Gunneridae</taxon>
        <taxon>Pentapetalae</taxon>
        <taxon>rosids</taxon>
        <taxon>malvids</taxon>
        <taxon>Myrtales</taxon>
        <taxon>Myrtaceae</taxon>
        <taxon>Myrtoideae</taxon>
        <taxon>Eucalypteae</taxon>
        <taxon>Eucalyptus</taxon>
    </lineage>
</organism>
<keyword evidence="3 4" id="KW-0808">Transferase</keyword>
<gene>
    <name evidence="6" type="ORF">EUGRSUZ_B02744</name>
</gene>
<protein>
    <recommendedName>
        <fullName evidence="5">Glycosyltransferase</fullName>
        <ecNumber evidence="5">2.4.1.-</ecNumber>
    </recommendedName>
</protein>
<evidence type="ECO:0000256" key="1">
    <source>
        <dbReference type="ARBA" id="ARBA00009995"/>
    </source>
</evidence>
<dbReference type="PANTHER" id="PTHR11926">
    <property type="entry name" value="GLUCOSYL/GLUCURONOSYL TRANSFERASES"/>
    <property type="match status" value="1"/>
</dbReference>
<dbReference type="AlphaFoldDB" id="A0A059D5P1"/>
<dbReference type="OrthoDB" id="5835829at2759"/>
<evidence type="ECO:0000256" key="3">
    <source>
        <dbReference type="ARBA" id="ARBA00022679"/>
    </source>
</evidence>
<sequence length="473" mass="52741">MEEPREPHVLVLPFPAQGHIKPMLCLAKLLAAAGLRVTFLNTHHNHRRILPRGPSSPPSSLLRLESISDGLPDDHPRSLERIEELLLSIKTAMKAALREFLVSKSAEPPVTCVIADGIMSIGIDVAEELSVPAISFRTFSACCLWTYFCIPTFIHEGKLPFPDDDLDKEFHGLLGAEGLLRRRDLPSICRSAIAINLYRYFMDETIAMTRACALILNTFDALEAPMLSHLATIFTDIYTIGPLHALAVKSHVGHFSGRSESVGSLQMEDRSCMVWLNSQASRSVVYVSFGSLVKITVDQLMEFWHGLVNCGRPFLWVLREDAILGENEEKARSLLSELKVVSERRRVVDWAPQEEVLAHAAVGGFLTHSGWNSTLEGIVAGIPMICWPRIADQQINSRWVSEVWKIGLDMKDTCDRSTVETMVRLLMDDKKEEIMKSMARISALSSDSVGPEGSSSKNLERLVKNIRKICQTS</sequence>
<keyword evidence="2 4" id="KW-0328">Glycosyltransferase</keyword>
<dbReference type="KEGG" id="egr:104433089"/>
<dbReference type="FunFam" id="3.40.50.2000:FF:000040">
    <property type="entry name" value="UDP-glycosyltransferase 76C1"/>
    <property type="match status" value="1"/>
</dbReference>
<dbReference type="InParanoid" id="A0A059D5P1"/>
<dbReference type="CDD" id="cd03784">
    <property type="entry name" value="GT1_Gtf-like"/>
    <property type="match status" value="1"/>
</dbReference>
<dbReference type="GO" id="GO:0005737">
    <property type="term" value="C:cytoplasm"/>
    <property type="evidence" value="ECO:0000318"/>
    <property type="project" value="GO_Central"/>
</dbReference>
<evidence type="ECO:0000256" key="2">
    <source>
        <dbReference type="ARBA" id="ARBA00022676"/>
    </source>
</evidence>
<reference evidence="6" key="1">
    <citation type="submission" date="2013-07" db="EMBL/GenBank/DDBJ databases">
        <title>The genome of Eucalyptus grandis.</title>
        <authorList>
            <person name="Schmutz J."/>
            <person name="Hayes R."/>
            <person name="Myburg A."/>
            <person name="Tuskan G."/>
            <person name="Grattapaglia D."/>
            <person name="Rokhsar D.S."/>
        </authorList>
    </citation>
    <scope>NUCLEOTIDE SEQUENCE</scope>
    <source>
        <tissue evidence="6">Leaf extractions</tissue>
    </source>
</reference>
<dbReference type="SUPFAM" id="SSF53756">
    <property type="entry name" value="UDP-Glycosyltransferase/glycogen phosphorylase"/>
    <property type="match status" value="1"/>
</dbReference>
<comment type="similarity">
    <text evidence="1 4">Belongs to the UDP-glycosyltransferase family.</text>
</comment>
<dbReference type="PROSITE" id="PS00375">
    <property type="entry name" value="UDPGT"/>
    <property type="match status" value="1"/>
</dbReference>
<dbReference type="OMA" id="YEQFTEF"/>
<evidence type="ECO:0000313" key="6">
    <source>
        <dbReference type="EMBL" id="KCW86038.1"/>
    </source>
</evidence>
<proteinExistence type="inferred from homology"/>
<evidence type="ECO:0000256" key="4">
    <source>
        <dbReference type="RuleBase" id="RU003718"/>
    </source>
</evidence>
<dbReference type="InterPro" id="IPR002213">
    <property type="entry name" value="UDP_glucos_trans"/>
</dbReference>